<dbReference type="GO" id="GO:0004792">
    <property type="term" value="F:thiosulfate-cyanide sulfurtransferase activity"/>
    <property type="evidence" value="ECO:0007669"/>
    <property type="project" value="TreeGrafter"/>
</dbReference>
<dbReference type="AlphaFoldDB" id="A0A1Y2B657"/>
<dbReference type="InterPro" id="IPR036873">
    <property type="entry name" value="Rhodanese-like_dom_sf"/>
</dbReference>
<protein>
    <submittedName>
        <fullName evidence="4">Thiosulfate sulfurtransferase</fullName>
    </submittedName>
</protein>
<name>A0A1Y2B657_9TREE</name>
<dbReference type="GO" id="GO:0005739">
    <property type="term" value="C:mitochondrion"/>
    <property type="evidence" value="ECO:0007669"/>
    <property type="project" value="TreeGrafter"/>
</dbReference>
<evidence type="ECO:0000256" key="1">
    <source>
        <dbReference type="ARBA" id="ARBA00022679"/>
    </source>
</evidence>
<dbReference type="OrthoDB" id="270167at2759"/>
<accession>A0A1Y2B657</accession>
<proteinExistence type="predicted"/>
<dbReference type="SMART" id="SM00450">
    <property type="entry name" value="RHOD"/>
    <property type="match status" value="2"/>
</dbReference>
<dbReference type="STRING" id="71784.A0A1Y2B657"/>
<dbReference type="Gene3D" id="3.40.250.10">
    <property type="entry name" value="Rhodanese-like domain"/>
    <property type="match status" value="2"/>
</dbReference>
<feature type="domain" description="Rhodanese" evidence="3">
    <location>
        <begin position="14"/>
        <end position="134"/>
    </location>
</feature>
<dbReference type="InterPro" id="IPR001763">
    <property type="entry name" value="Rhodanese-like_dom"/>
</dbReference>
<dbReference type="Pfam" id="PF00581">
    <property type="entry name" value="Rhodanese"/>
    <property type="match status" value="2"/>
</dbReference>
<evidence type="ECO:0000313" key="4">
    <source>
        <dbReference type="EMBL" id="ORY30176.1"/>
    </source>
</evidence>
<evidence type="ECO:0000259" key="3">
    <source>
        <dbReference type="PROSITE" id="PS50206"/>
    </source>
</evidence>
<keyword evidence="5" id="KW-1185">Reference proteome</keyword>
<dbReference type="PANTHER" id="PTHR11364">
    <property type="entry name" value="THIOSULFATE SULFERTANSFERASE"/>
    <property type="match status" value="1"/>
</dbReference>
<gene>
    <name evidence="4" type="ORF">BCR39DRAFT_529805</name>
</gene>
<dbReference type="PROSITE" id="PS50206">
    <property type="entry name" value="RHODANESE_3"/>
    <property type="match status" value="2"/>
</dbReference>
<dbReference type="InParanoid" id="A0A1Y2B657"/>
<dbReference type="PANTHER" id="PTHR11364:SF27">
    <property type="entry name" value="SULFURTRANSFERASE"/>
    <property type="match status" value="1"/>
</dbReference>
<dbReference type="InterPro" id="IPR045078">
    <property type="entry name" value="TST/MPST-like"/>
</dbReference>
<evidence type="ECO:0000256" key="2">
    <source>
        <dbReference type="ARBA" id="ARBA00022737"/>
    </source>
</evidence>
<organism evidence="4 5">
    <name type="scientific">Naematelia encephala</name>
    <dbReference type="NCBI Taxonomy" id="71784"/>
    <lineage>
        <taxon>Eukaryota</taxon>
        <taxon>Fungi</taxon>
        <taxon>Dikarya</taxon>
        <taxon>Basidiomycota</taxon>
        <taxon>Agaricomycotina</taxon>
        <taxon>Tremellomycetes</taxon>
        <taxon>Tremellales</taxon>
        <taxon>Naemateliaceae</taxon>
        <taxon>Naematelia</taxon>
    </lineage>
</organism>
<evidence type="ECO:0000313" key="5">
    <source>
        <dbReference type="Proteomes" id="UP000193986"/>
    </source>
</evidence>
<keyword evidence="1 4" id="KW-0808">Transferase</keyword>
<reference evidence="4 5" key="1">
    <citation type="submission" date="2016-07" db="EMBL/GenBank/DDBJ databases">
        <title>Pervasive Adenine N6-methylation of Active Genes in Fungi.</title>
        <authorList>
            <consortium name="DOE Joint Genome Institute"/>
            <person name="Mondo S.J."/>
            <person name="Dannebaum R.O."/>
            <person name="Kuo R.C."/>
            <person name="Labutti K."/>
            <person name="Haridas S."/>
            <person name="Kuo A."/>
            <person name="Salamov A."/>
            <person name="Ahrendt S.R."/>
            <person name="Lipzen A."/>
            <person name="Sullivan W."/>
            <person name="Andreopoulos W.B."/>
            <person name="Clum A."/>
            <person name="Lindquist E."/>
            <person name="Daum C."/>
            <person name="Ramamoorthy G.K."/>
            <person name="Gryganskyi A."/>
            <person name="Culley D."/>
            <person name="Magnuson J.K."/>
            <person name="James T.Y."/>
            <person name="O'Malley M.A."/>
            <person name="Stajich J.E."/>
            <person name="Spatafora J.W."/>
            <person name="Visel A."/>
            <person name="Grigoriev I.V."/>
        </authorList>
    </citation>
    <scope>NUCLEOTIDE SEQUENCE [LARGE SCALE GENOMIC DNA]</scope>
    <source>
        <strain evidence="4 5">68-887.2</strain>
    </source>
</reference>
<dbReference type="CDD" id="cd01448">
    <property type="entry name" value="TST_Repeat_1"/>
    <property type="match status" value="1"/>
</dbReference>
<keyword evidence="2" id="KW-0677">Repeat</keyword>
<feature type="domain" description="Rhodanese" evidence="3">
    <location>
        <begin position="170"/>
        <end position="293"/>
    </location>
</feature>
<dbReference type="SUPFAM" id="SSF52821">
    <property type="entry name" value="Rhodanese/Cell cycle control phosphatase"/>
    <property type="match status" value="2"/>
</dbReference>
<dbReference type="Proteomes" id="UP000193986">
    <property type="component" value="Unassembled WGS sequence"/>
</dbReference>
<comment type="caution">
    <text evidence="4">The sequence shown here is derived from an EMBL/GenBank/DDBJ whole genome shotgun (WGS) entry which is preliminary data.</text>
</comment>
<dbReference type="EMBL" id="MCFC01000021">
    <property type="protein sequence ID" value="ORY30176.1"/>
    <property type="molecule type" value="Genomic_DNA"/>
</dbReference>
<sequence>MSPFLVNPSSPLLHDPLTVLLDGTWLYRPAPGTPTPLESYRTRRLPKARFWDYDAVAGSNPLGLSHMLPDPEQFAQYVSELGISGDSKVIIYDGVGSMSSCRVAWIFTIYGHENVSILDGGLGRAVDEGLALEFGEPSVWTTTNYPVPTLRQQYLSSYEDVLAYSQLPSTPAKTFLIDARNAESFSTSPGHIPNSLNLPWRTFLATHSASNEVTKQWIGKSWSRLPQGEDLVSKLEGGLGSQAAEAVLQDNAVVINTCGAGISACILWAALRSRDIDSKVYEESWEGWSKRHPLR</sequence>